<dbReference type="Proteomes" id="UP000289738">
    <property type="component" value="Chromosome A02"/>
</dbReference>
<evidence type="ECO:0000313" key="2">
    <source>
        <dbReference type="EMBL" id="RYR71970.1"/>
    </source>
</evidence>
<protein>
    <submittedName>
        <fullName evidence="2">Uncharacterized protein</fullName>
    </submittedName>
</protein>
<dbReference type="PANTHER" id="PTHR34055:SF1">
    <property type="entry name" value="EXPRESSED PROTEIN"/>
    <property type="match status" value="1"/>
</dbReference>
<feature type="region of interest" description="Disordered" evidence="1">
    <location>
        <begin position="1"/>
        <end position="48"/>
    </location>
</feature>
<reference evidence="2 3" key="1">
    <citation type="submission" date="2019-01" db="EMBL/GenBank/DDBJ databases">
        <title>Sequencing of cultivated peanut Arachis hypogaea provides insights into genome evolution and oil improvement.</title>
        <authorList>
            <person name="Chen X."/>
        </authorList>
    </citation>
    <scope>NUCLEOTIDE SEQUENCE [LARGE SCALE GENOMIC DNA]</scope>
    <source>
        <strain evidence="3">cv. Fuhuasheng</strain>
        <tissue evidence="2">Leaves</tissue>
    </source>
</reference>
<feature type="compositionally biased region" description="Basic residues" evidence="1">
    <location>
        <begin position="1"/>
        <end position="12"/>
    </location>
</feature>
<dbReference type="Gene3D" id="1.10.150.20">
    <property type="entry name" value="5' to 3' exonuclease, C-terminal subdomain"/>
    <property type="match status" value="1"/>
</dbReference>
<name>A0A445E927_ARAHY</name>
<sequence>MSRGRGKGKKLNVNHEDAGSGEDEKLPTQKRRRRPQKPLKDEFDDEEVEKVEESAYYLVLFIQKKRHKEKEVDSNGDAQLSCKPHFKLALASGEQGESVNNVGNKVVLGSKSHQFSCVNSTNTMILSHLANYKSMLEVFEAGGDFHSRTAMNMYPYIRDAVNEKHVLLEWHLNPQFHS</sequence>
<dbReference type="AlphaFoldDB" id="A0A445E927"/>
<keyword evidence="3" id="KW-1185">Reference proteome</keyword>
<organism evidence="2 3">
    <name type="scientific">Arachis hypogaea</name>
    <name type="common">Peanut</name>
    <dbReference type="NCBI Taxonomy" id="3818"/>
    <lineage>
        <taxon>Eukaryota</taxon>
        <taxon>Viridiplantae</taxon>
        <taxon>Streptophyta</taxon>
        <taxon>Embryophyta</taxon>
        <taxon>Tracheophyta</taxon>
        <taxon>Spermatophyta</taxon>
        <taxon>Magnoliopsida</taxon>
        <taxon>eudicotyledons</taxon>
        <taxon>Gunneridae</taxon>
        <taxon>Pentapetalae</taxon>
        <taxon>rosids</taxon>
        <taxon>fabids</taxon>
        <taxon>Fabales</taxon>
        <taxon>Fabaceae</taxon>
        <taxon>Papilionoideae</taxon>
        <taxon>50 kb inversion clade</taxon>
        <taxon>dalbergioids sensu lato</taxon>
        <taxon>Dalbergieae</taxon>
        <taxon>Pterocarpus clade</taxon>
        <taxon>Arachis</taxon>
    </lineage>
</organism>
<evidence type="ECO:0000313" key="3">
    <source>
        <dbReference type="Proteomes" id="UP000289738"/>
    </source>
</evidence>
<gene>
    <name evidence="2" type="ORF">Ahy_A02g006178</name>
</gene>
<evidence type="ECO:0000256" key="1">
    <source>
        <dbReference type="SAM" id="MobiDB-lite"/>
    </source>
</evidence>
<proteinExistence type="predicted"/>
<feature type="compositionally biased region" description="Basic and acidic residues" evidence="1">
    <location>
        <begin position="13"/>
        <end position="27"/>
    </location>
</feature>
<dbReference type="PANTHER" id="PTHR34055">
    <property type="entry name" value="OS09G0491596 PROTEIN"/>
    <property type="match status" value="1"/>
</dbReference>
<feature type="compositionally biased region" description="Basic residues" evidence="1">
    <location>
        <begin position="28"/>
        <end position="37"/>
    </location>
</feature>
<accession>A0A445E927</accession>
<comment type="caution">
    <text evidence="2">The sequence shown here is derived from an EMBL/GenBank/DDBJ whole genome shotgun (WGS) entry which is preliminary data.</text>
</comment>
<dbReference type="EMBL" id="SDMP01000002">
    <property type="protein sequence ID" value="RYR71970.1"/>
    <property type="molecule type" value="Genomic_DNA"/>
</dbReference>